<dbReference type="InterPro" id="IPR026960">
    <property type="entry name" value="RVT-Znf"/>
</dbReference>
<dbReference type="Pfam" id="PF14529">
    <property type="entry name" value="Exo_endo_phos_2"/>
    <property type="match status" value="1"/>
</dbReference>
<reference evidence="2" key="2">
    <citation type="submission" date="2022-01" db="EMBL/GenBank/DDBJ databases">
        <authorList>
            <person name="Yamashiro T."/>
            <person name="Shiraishi A."/>
            <person name="Satake H."/>
            <person name="Nakayama K."/>
        </authorList>
    </citation>
    <scope>NUCLEOTIDE SEQUENCE</scope>
</reference>
<dbReference type="InterPro" id="IPR036691">
    <property type="entry name" value="Endo/exonu/phosph_ase_sf"/>
</dbReference>
<comment type="caution">
    <text evidence="2">The sequence shown here is derived from an EMBL/GenBank/DDBJ whole genome shotgun (WGS) entry which is preliminary data.</text>
</comment>
<dbReference type="InterPro" id="IPR043502">
    <property type="entry name" value="DNA/RNA_pol_sf"/>
</dbReference>
<proteinExistence type="predicted"/>
<dbReference type="Pfam" id="PF13966">
    <property type="entry name" value="zf-RVT"/>
    <property type="match status" value="1"/>
</dbReference>
<dbReference type="Pfam" id="PF00078">
    <property type="entry name" value="RVT_1"/>
    <property type="match status" value="1"/>
</dbReference>
<reference evidence="2" key="1">
    <citation type="journal article" date="2022" name="Int. J. Mol. Sci.">
        <title>Draft Genome of Tanacetum Coccineum: Genomic Comparison of Closely Related Tanacetum-Family Plants.</title>
        <authorList>
            <person name="Yamashiro T."/>
            <person name="Shiraishi A."/>
            <person name="Nakayama K."/>
            <person name="Satake H."/>
        </authorList>
    </citation>
    <scope>NUCLEOTIDE SEQUENCE</scope>
</reference>
<sequence length="1410" mass="161324">MEQQLTLLCDIDPMMDEVKVLVRCIGKVMRKESQINHEELLQGFGEWEKETYECLIRWCSYHLVSRIQMRISIRASKSSEGNICIHKGISVVLFITVVNPLAYKTGLSWEPEQMTNLKPYWHPKTRSDEPKFPPGFTPDNNDHEKNVVENIKDTTERVQSLSNKLNDRCSNRGFSSQRSMNSHSQKSKVGGSILDLMDELVTVGQTMGYNMAGLGNKAKRRWIKELCQKHRINFASIQETKAESISLLTIKDLWGNQMFDHVVGSSVGCSGGILCMWNPNMFVKEQVSTCDYFVALMGTWAPTSSKLLIISVYAPQELNERRDLWDYLRTIIDRWEGDTVIMGDFNEVRSEHERFGSTFNRQGAIAFNNFISSACLIDLPLEGYAFTWAHKSASKMSKLDRYLISEGVLDLFPHLSALCLDRHLSDHRPILMRETNYDYGPSPFRFFHSWFAMEGFNSFVETTWKSLNIVEPNGLIRLKKKLQALKIAIKAWSKEANKRSNDRKINIQQNLSEVDKLIDQGKSNDEILIKRITLLNDLQELNNRNAMEISQKAKIRWSIEGDENSKYFHGIMNKKRSQLAIRGTLANGEWISEPHRVKNEFFTHFKKQFSPIQAPSICFDFTFPTRLSSDQVQDLERPVTYEEVKRAVWDCGTNKSPGPDGFSFEFYRKYWTTIDDDVFQAVRDFFVNGHFPRGCNSSFIALIPKIQDAKFVKDFRPISLIGSVYKIIAKILANRLCLVLPYLISDVQSAFVANRQILDGPFILNELLSWCKFKKLNGMIFKVDFEKAFDSVKWDYLDETLKAFGFGLKWRNWISSCLNNAMGSVLVNGSPTLEFQFHKGLKQGDPISPFLFILIMETLHLTFKRVLNAGLYKGISLNDSFTISHLFYADDVVFIGEWNNNNIQTLLSVLRCFYLASGLKINLHKSKLMGIGVSSNVVAAAASLIGCSILTAPFNYLGVKVGSNMSRINSWDDVISKVSSRLSKWKLKLLSIGGRLTLLKSVLTSIPLYHMSIFKVPIGVLNHLESIRRNFFYGVDGSDRKLAWIGWNMVLTSKKNGGLGVSSFFAHNRALLFKWVWRFLTDGSSLWTRFIKAIFGNKGALDTHKLIPRRSPWQDVILAIHSLQSKGINLMDFIQKKVGNGENTSFWDDSWLGEVALKVLYKRLYALEMCKSISVAEKMGHPSLSHSFRRMPRGGVEQENYGLLCSKVADLVLPNISDRWCWSLEGSQEFSVKSSRILIDNTILPKAEVPTRWLRVVPIKVNVHAWRVCLDKLPTRANLSLRGMDIPSIACPLCNSAVESTSHIFFACPLARQVWRNFLIWWELEDVAFNSYNEWLIWIVNIRLHKQLKVFLEEAVSERLDIDASSGFMLTYNSDNDIVDVCDDLEVNQCMNITHACPTKFGKTCWLFSF</sequence>
<evidence type="ECO:0000313" key="2">
    <source>
        <dbReference type="EMBL" id="GJT35010.1"/>
    </source>
</evidence>
<dbReference type="InterPro" id="IPR000477">
    <property type="entry name" value="RT_dom"/>
</dbReference>
<keyword evidence="3" id="KW-1185">Reference proteome</keyword>
<dbReference type="CDD" id="cd01650">
    <property type="entry name" value="RT_nLTR_like"/>
    <property type="match status" value="1"/>
</dbReference>
<dbReference type="PANTHER" id="PTHR33116:SF79">
    <property type="entry name" value="REVERSE TRANSCRIPTASE DOMAIN, ZINC FINGER, CCHC-TYPE-RELATED"/>
    <property type="match status" value="1"/>
</dbReference>
<dbReference type="PROSITE" id="PS50878">
    <property type="entry name" value="RT_POL"/>
    <property type="match status" value="1"/>
</dbReference>
<dbReference type="EMBL" id="BQNB010015014">
    <property type="protein sequence ID" value="GJT35010.1"/>
    <property type="molecule type" value="Genomic_DNA"/>
</dbReference>
<dbReference type="GO" id="GO:0003964">
    <property type="term" value="F:RNA-directed DNA polymerase activity"/>
    <property type="evidence" value="ECO:0007669"/>
    <property type="project" value="UniProtKB-KW"/>
</dbReference>
<dbReference type="Gene3D" id="3.60.10.10">
    <property type="entry name" value="Endonuclease/exonuclease/phosphatase"/>
    <property type="match status" value="1"/>
</dbReference>
<dbReference type="SUPFAM" id="SSF56219">
    <property type="entry name" value="DNase I-like"/>
    <property type="match status" value="1"/>
</dbReference>
<feature type="domain" description="Reverse transcriptase" evidence="1">
    <location>
        <begin position="684"/>
        <end position="961"/>
    </location>
</feature>
<organism evidence="2 3">
    <name type="scientific">Tanacetum coccineum</name>
    <dbReference type="NCBI Taxonomy" id="301880"/>
    <lineage>
        <taxon>Eukaryota</taxon>
        <taxon>Viridiplantae</taxon>
        <taxon>Streptophyta</taxon>
        <taxon>Embryophyta</taxon>
        <taxon>Tracheophyta</taxon>
        <taxon>Spermatophyta</taxon>
        <taxon>Magnoliopsida</taxon>
        <taxon>eudicotyledons</taxon>
        <taxon>Gunneridae</taxon>
        <taxon>Pentapetalae</taxon>
        <taxon>asterids</taxon>
        <taxon>campanulids</taxon>
        <taxon>Asterales</taxon>
        <taxon>Asteraceae</taxon>
        <taxon>Asteroideae</taxon>
        <taxon>Anthemideae</taxon>
        <taxon>Anthemidinae</taxon>
        <taxon>Tanacetum</taxon>
    </lineage>
</organism>
<dbReference type="Proteomes" id="UP001151760">
    <property type="component" value="Unassembled WGS sequence"/>
</dbReference>
<dbReference type="PANTHER" id="PTHR33116">
    <property type="entry name" value="REVERSE TRANSCRIPTASE ZINC-BINDING DOMAIN-CONTAINING PROTEIN-RELATED-RELATED"/>
    <property type="match status" value="1"/>
</dbReference>
<evidence type="ECO:0000313" key="3">
    <source>
        <dbReference type="Proteomes" id="UP001151760"/>
    </source>
</evidence>
<accession>A0ABQ5D6V3</accession>
<keyword evidence="2" id="KW-0808">Transferase</keyword>
<evidence type="ECO:0000259" key="1">
    <source>
        <dbReference type="PROSITE" id="PS50878"/>
    </source>
</evidence>
<protein>
    <submittedName>
        <fullName evidence="2">RNA-directed DNA polymerase, eukaryota</fullName>
    </submittedName>
</protein>
<dbReference type="InterPro" id="IPR005135">
    <property type="entry name" value="Endo/exonuclease/phosphatase"/>
</dbReference>
<name>A0ABQ5D6V3_9ASTR</name>
<gene>
    <name evidence="2" type="ORF">Tco_0925429</name>
</gene>
<dbReference type="SUPFAM" id="SSF56672">
    <property type="entry name" value="DNA/RNA polymerases"/>
    <property type="match status" value="1"/>
</dbReference>
<keyword evidence="2" id="KW-0695">RNA-directed DNA polymerase</keyword>
<keyword evidence="2" id="KW-0548">Nucleotidyltransferase</keyword>